<name>A0A921UNU5_SORBI</name>
<protein>
    <submittedName>
        <fullName evidence="1">Uncharacterized protein</fullName>
    </submittedName>
</protein>
<reference evidence="1" key="1">
    <citation type="journal article" date="2019" name="BMC Genomics">
        <title>A new reference genome for Sorghum bicolor reveals high levels of sequence similarity between sweet and grain genotypes: implications for the genetics of sugar metabolism.</title>
        <authorList>
            <person name="Cooper E.A."/>
            <person name="Brenton Z.W."/>
            <person name="Flinn B.S."/>
            <person name="Jenkins J."/>
            <person name="Shu S."/>
            <person name="Flowers D."/>
            <person name="Luo F."/>
            <person name="Wang Y."/>
            <person name="Xia P."/>
            <person name="Barry K."/>
            <person name="Daum C."/>
            <person name="Lipzen A."/>
            <person name="Yoshinaga Y."/>
            <person name="Schmutz J."/>
            <person name="Saski C."/>
            <person name="Vermerris W."/>
            <person name="Kresovich S."/>
        </authorList>
    </citation>
    <scope>NUCLEOTIDE SEQUENCE</scope>
</reference>
<reference evidence="1" key="2">
    <citation type="submission" date="2020-10" db="EMBL/GenBank/DDBJ databases">
        <authorList>
            <person name="Cooper E.A."/>
            <person name="Brenton Z.W."/>
            <person name="Flinn B.S."/>
            <person name="Jenkins J."/>
            <person name="Shu S."/>
            <person name="Flowers D."/>
            <person name="Luo F."/>
            <person name="Wang Y."/>
            <person name="Xia P."/>
            <person name="Barry K."/>
            <person name="Daum C."/>
            <person name="Lipzen A."/>
            <person name="Yoshinaga Y."/>
            <person name="Schmutz J."/>
            <person name="Saski C."/>
            <person name="Vermerris W."/>
            <person name="Kresovich S."/>
        </authorList>
    </citation>
    <scope>NUCLEOTIDE SEQUENCE</scope>
</reference>
<dbReference type="Proteomes" id="UP000807115">
    <property type="component" value="Chromosome 3"/>
</dbReference>
<dbReference type="AlphaFoldDB" id="A0A921UNU5"/>
<accession>A0A921UNU5</accession>
<comment type="caution">
    <text evidence="1">The sequence shown here is derived from an EMBL/GenBank/DDBJ whole genome shotgun (WGS) entry which is preliminary data.</text>
</comment>
<proteinExistence type="predicted"/>
<gene>
    <name evidence="1" type="ORF">BDA96_03G292000</name>
</gene>
<evidence type="ECO:0000313" key="2">
    <source>
        <dbReference type="Proteomes" id="UP000807115"/>
    </source>
</evidence>
<organism evidence="1 2">
    <name type="scientific">Sorghum bicolor</name>
    <name type="common">Sorghum</name>
    <name type="synonym">Sorghum vulgare</name>
    <dbReference type="NCBI Taxonomy" id="4558"/>
    <lineage>
        <taxon>Eukaryota</taxon>
        <taxon>Viridiplantae</taxon>
        <taxon>Streptophyta</taxon>
        <taxon>Embryophyta</taxon>
        <taxon>Tracheophyta</taxon>
        <taxon>Spermatophyta</taxon>
        <taxon>Magnoliopsida</taxon>
        <taxon>Liliopsida</taxon>
        <taxon>Poales</taxon>
        <taxon>Poaceae</taxon>
        <taxon>PACMAD clade</taxon>
        <taxon>Panicoideae</taxon>
        <taxon>Andropogonodae</taxon>
        <taxon>Andropogoneae</taxon>
        <taxon>Sorghinae</taxon>
        <taxon>Sorghum</taxon>
    </lineage>
</organism>
<sequence length="95" mass="11123">MNLISLGRGRRVMKIYFSCTHIGSNFATNSLDYIFNIVDTCTYLIKEVCSHIPACRSINFEYSRTRNRKRPSLASLKDRRIIFQEKKLNSINNMQ</sequence>
<dbReference type="EMBL" id="CM027682">
    <property type="protein sequence ID" value="KAG0539082.1"/>
    <property type="molecule type" value="Genomic_DNA"/>
</dbReference>
<evidence type="ECO:0000313" key="1">
    <source>
        <dbReference type="EMBL" id="KAG0539082.1"/>
    </source>
</evidence>